<name>A0A1J0GVU3_9CAUD</name>
<organism evidence="1 2">
    <name type="scientific">Streptomyces phage BRock</name>
    <dbReference type="NCBI Taxonomy" id="1913591"/>
    <lineage>
        <taxon>Viruses</taxon>
        <taxon>Duplodnaviria</taxon>
        <taxon>Heunggongvirae</taxon>
        <taxon>Uroviricota</taxon>
        <taxon>Caudoviricetes</taxon>
        <taxon>Borockvirus</taxon>
        <taxon>Borockvirus brock</taxon>
    </lineage>
</organism>
<evidence type="ECO:0000313" key="2">
    <source>
        <dbReference type="Proteomes" id="UP000224898"/>
    </source>
</evidence>
<dbReference type="GeneID" id="55601448"/>
<dbReference type="Proteomes" id="UP000224898">
    <property type="component" value="Segment"/>
</dbReference>
<accession>A0A1J0GVU3</accession>
<sequence>MPSLEISDGNQTRSLDVSDVAHAVRLMATEMRKFSSDSSVVTALQKWADAKFKHKLRLKFRGDWITFEYRN</sequence>
<reference evidence="1 2" key="1">
    <citation type="submission" date="2016-09" db="EMBL/GenBank/DDBJ databases">
        <title>Complete Genome Sequence of Streptomyces 5a phage BRock.</title>
        <authorList>
            <person name="Crossman A."/>
            <person name="Baron S."/>
            <person name="Jamdagni P."/>
            <person name="Khatri P."/>
            <person name="Sharma D."/>
            <person name="Pandey M."/>
            <person name="Goyal S."/>
            <person name="Kumar S."/>
            <person name="Phogat A."/>
            <person name="Chawla G."/>
            <person name="Pasricha M."/>
            <person name="Gupta K."/>
            <person name="Bazzad D."/>
            <person name="Aggarwal V."/>
            <person name="Poughat A."/>
            <person name="Singh K."/>
            <person name="Rana P."/>
            <person name="Gautam R."/>
            <person name="Sharma V."/>
            <person name="Tyagi D."/>
            <person name="Shahi A."/>
            <person name="Jangra N."/>
            <person name="Malik M."/>
            <person name="Sidhu P.K."/>
            <person name="Malik S."/>
            <person name="Ghalyan Y."/>
            <person name="Sharma S.S."/>
            <person name="Malik A."/>
            <person name="Chuttani R."/>
            <person name="Bamal N."/>
            <person name="Bhadula D."/>
            <person name="Batra A."/>
            <person name="Temple L."/>
            <person name="Nehra K."/>
        </authorList>
    </citation>
    <scope>NUCLEOTIDE SEQUENCE [LARGE SCALE GENOMIC DNA]</scope>
</reference>
<proteinExistence type="predicted"/>
<dbReference type="KEGG" id="vg:55601448"/>
<keyword evidence="2" id="KW-1185">Reference proteome</keyword>
<protein>
    <submittedName>
        <fullName evidence="1">Uncharacterized protein</fullName>
    </submittedName>
</protein>
<evidence type="ECO:0000313" key="1">
    <source>
        <dbReference type="EMBL" id="APC46296.1"/>
    </source>
</evidence>
<dbReference type="EMBL" id="KX925554">
    <property type="protein sequence ID" value="APC46296.1"/>
    <property type="molecule type" value="Genomic_DNA"/>
</dbReference>
<dbReference type="RefSeq" id="YP_009831759.1">
    <property type="nucleotide sequence ID" value="NC_048650.1"/>
</dbReference>